<dbReference type="GO" id="GO:0005524">
    <property type="term" value="F:ATP binding"/>
    <property type="evidence" value="ECO:0007669"/>
    <property type="project" value="UniProtKB-KW"/>
</dbReference>
<keyword evidence="2" id="KW-0808">Transferase</keyword>
<dbReference type="NCBIfam" id="TIGR00135">
    <property type="entry name" value="gatC"/>
    <property type="match status" value="1"/>
</dbReference>
<proteinExistence type="inferred from homology"/>
<dbReference type="Pfam" id="PF02686">
    <property type="entry name" value="GatC"/>
    <property type="match status" value="1"/>
</dbReference>
<evidence type="ECO:0000256" key="1">
    <source>
        <dbReference type="HAMAP-Rule" id="MF_00122"/>
    </source>
</evidence>
<dbReference type="RefSeq" id="WP_160627243.1">
    <property type="nucleotide sequence ID" value="NZ_CP047593.1"/>
</dbReference>
<dbReference type="AlphaFoldDB" id="A0A6P1M3K7"/>
<name>A0A6P1M3K7_9BACT</name>
<comment type="subunit">
    <text evidence="1">Heterotrimer of A, B and C subunits.</text>
</comment>
<dbReference type="PANTHER" id="PTHR15004">
    <property type="entry name" value="GLUTAMYL-TRNA(GLN) AMIDOTRANSFERASE SUBUNIT C, MITOCHONDRIAL"/>
    <property type="match status" value="1"/>
</dbReference>
<keyword evidence="3" id="KW-1185">Reference proteome</keyword>
<evidence type="ECO:0000313" key="2">
    <source>
        <dbReference type="EMBL" id="QHI68682.1"/>
    </source>
</evidence>
<accession>A0A6P1M3K7</accession>
<keyword evidence="1" id="KW-0067">ATP-binding</keyword>
<evidence type="ECO:0000313" key="3">
    <source>
        <dbReference type="Proteomes" id="UP000464954"/>
    </source>
</evidence>
<dbReference type="GO" id="GO:0006412">
    <property type="term" value="P:translation"/>
    <property type="evidence" value="ECO:0007669"/>
    <property type="project" value="UniProtKB-UniRule"/>
</dbReference>
<dbReference type="Proteomes" id="UP000464954">
    <property type="component" value="Chromosome"/>
</dbReference>
<comment type="similarity">
    <text evidence="1">Belongs to the GatC family.</text>
</comment>
<dbReference type="KEGG" id="taer:GT409_04210"/>
<comment type="catalytic activity">
    <reaction evidence="1">
        <text>L-glutamyl-tRNA(Gln) + L-glutamine + ATP + H2O = L-glutaminyl-tRNA(Gln) + L-glutamate + ADP + phosphate + H(+)</text>
        <dbReference type="Rhea" id="RHEA:17521"/>
        <dbReference type="Rhea" id="RHEA-COMP:9681"/>
        <dbReference type="Rhea" id="RHEA-COMP:9684"/>
        <dbReference type="ChEBI" id="CHEBI:15377"/>
        <dbReference type="ChEBI" id="CHEBI:15378"/>
        <dbReference type="ChEBI" id="CHEBI:29985"/>
        <dbReference type="ChEBI" id="CHEBI:30616"/>
        <dbReference type="ChEBI" id="CHEBI:43474"/>
        <dbReference type="ChEBI" id="CHEBI:58359"/>
        <dbReference type="ChEBI" id="CHEBI:78520"/>
        <dbReference type="ChEBI" id="CHEBI:78521"/>
        <dbReference type="ChEBI" id="CHEBI:456216"/>
    </reaction>
</comment>
<gene>
    <name evidence="1 2" type="primary">gatC</name>
    <name evidence="2" type="ORF">GT409_04210</name>
</gene>
<keyword evidence="1" id="KW-0648">Protein biosynthesis</keyword>
<dbReference type="GO" id="GO:0016740">
    <property type="term" value="F:transferase activity"/>
    <property type="evidence" value="ECO:0007669"/>
    <property type="project" value="UniProtKB-KW"/>
</dbReference>
<dbReference type="Gene3D" id="1.10.20.60">
    <property type="entry name" value="Glu-tRNAGln amidotransferase C subunit, N-terminal domain"/>
    <property type="match status" value="1"/>
</dbReference>
<keyword evidence="1" id="KW-0547">Nucleotide-binding</keyword>
<dbReference type="PANTHER" id="PTHR15004:SF0">
    <property type="entry name" value="GLUTAMYL-TRNA(GLN) AMIDOTRANSFERASE SUBUNIT C, MITOCHONDRIAL"/>
    <property type="match status" value="1"/>
</dbReference>
<reference evidence="2 3" key="1">
    <citation type="submission" date="2020-01" db="EMBL/GenBank/DDBJ databases">
        <title>Ponticoccus aerotolerans gen. nov., sp. nov., an anaerobic bacterium and proposal of Ponticoccusceae fam. nov., Ponticoccusles ord. nov. and Ponticoccuse classis nov. in the phylum Kiritimatiellaeota.</title>
        <authorList>
            <person name="Zhou L.Y."/>
            <person name="Du Z.J."/>
        </authorList>
    </citation>
    <scope>NUCLEOTIDE SEQUENCE [LARGE SCALE GENOMIC DNA]</scope>
    <source>
        <strain evidence="2 3">S-5007</strain>
    </source>
</reference>
<organism evidence="2 3">
    <name type="scientific">Tichowtungia aerotolerans</name>
    <dbReference type="NCBI Taxonomy" id="2697043"/>
    <lineage>
        <taxon>Bacteria</taxon>
        <taxon>Pseudomonadati</taxon>
        <taxon>Kiritimatiellota</taxon>
        <taxon>Tichowtungiia</taxon>
        <taxon>Tichowtungiales</taxon>
        <taxon>Tichowtungiaceae</taxon>
        <taxon>Tichowtungia</taxon>
    </lineage>
</organism>
<sequence length="98" mass="10716">MSDANHMDVSYVANLARIELTDEEAVLFQGQLDQVLEYVEQLNELDVSDVQPTAHAVPLVNVLRADEPGVSLDNDTVTANAPAARDGQILVPKINEQF</sequence>
<dbReference type="InterPro" id="IPR003837">
    <property type="entry name" value="GatC"/>
</dbReference>
<comment type="function">
    <text evidence="1">Allows the formation of correctly charged Asn-tRNA(Asn) or Gln-tRNA(Gln) through the transamidation of misacylated Asp-tRNA(Asn) or Glu-tRNA(Gln) in organisms which lack either or both of asparaginyl-tRNA or glutaminyl-tRNA synthetases. The reaction takes place in the presence of glutamine and ATP through an activated phospho-Asp-tRNA(Asn) or phospho-Glu-tRNA(Gln).</text>
</comment>
<keyword evidence="1" id="KW-0436">Ligase</keyword>
<comment type="catalytic activity">
    <reaction evidence="1">
        <text>L-aspartyl-tRNA(Asn) + L-glutamine + ATP + H2O = L-asparaginyl-tRNA(Asn) + L-glutamate + ADP + phosphate + 2 H(+)</text>
        <dbReference type="Rhea" id="RHEA:14513"/>
        <dbReference type="Rhea" id="RHEA-COMP:9674"/>
        <dbReference type="Rhea" id="RHEA-COMP:9677"/>
        <dbReference type="ChEBI" id="CHEBI:15377"/>
        <dbReference type="ChEBI" id="CHEBI:15378"/>
        <dbReference type="ChEBI" id="CHEBI:29985"/>
        <dbReference type="ChEBI" id="CHEBI:30616"/>
        <dbReference type="ChEBI" id="CHEBI:43474"/>
        <dbReference type="ChEBI" id="CHEBI:58359"/>
        <dbReference type="ChEBI" id="CHEBI:78515"/>
        <dbReference type="ChEBI" id="CHEBI:78516"/>
        <dbReference type="ChEBI" id="CHEBI:456216"/>
    </reaction>
</comment>
<dbReference type="SUPFAM" id="SSF141000">
    <property type="entry name" value="Glu-tRNAGln amidotransferase C subunit"/>
    <property type="match status" value="1"/>
</dbReference>
<dbReference type="GO" id="GO:0050567">
    <property type="term" value="F:glutaminyl-tRNA synthase (glutamine-hydrolyzing) activity"/>
    <property type="evidence" value="ECO:0007669"/>
    <property type="project" value="UniProtKB-UniRule"/>
</dbReference>
<dbReference type="GO" id="GO:0070681">
    <property type="term" value="P:glutaminyl-tRNAGln biosynthesis via transamidation"/>
    <property type="evidence" value="ECO:0007669"/>
    <property type="project" value="TreeGrafter"/>
</dbReference>
<dbReference type="EC" id="6.3.5.-" evidence="1"/>
<protein>
    <recommendedName>
        <fullName evidence="1">Aspartyl/glutamyl-tRNA(Asn/Gln) amidotransferase subunit C</fullName>
        <shortName evidence="1">Asp/Glu-ADT subunit C</shortName>
        <ecNumber evidence="1">6.3.5.-</ecNumber>
    </recommendedName>
</protein>
<dbReference type="HAMAP" id="MF_00122">
    <property type="entry name" value="GatC"/>
    <property type="match status" value="1"/>
</dbReference>
<dbReference type="InterPro" id="IPR036113">
    <property type="entry name" value="Asp/Glu-ADT_sf_sub_c"/>
</dbReference>
<dbReference type="EMBL" id="CP047593">
    <property type="protein sequence ID" value="QHI68682.1"/>
    <property type="molecule type" value="Genomic_DNA"/>
</dbReference>
<dbReference type="GO" id="GO:0006450">
    <property type="term" value="P:regulation of translational fidelity"/>
    <property type="evidence" value="ECO:0007669"/>
    <property type="project" value="InterPro"/>
</dbReference>